<dbReference type="SUPFAM" id="SSF53633">
    <property type="entry name" value="Carbamate kinase-like"/>
    <property type="match status" value="1"/>
</dbReference>
<keyword evidence="3" id="KW-0641">Proline biosynthesis</keyword>
<dbReference type="InterPro" id="IPR011529">
    <property type="entry name" value="Glu_5kinase"/>
</dbReference>
<dbReference type="NCBIfam" id="TIGR01027">
    <property type="entry name" value="proB"/>
    <property type="match status" value="1"/>
</dbReference>
<dbReference type="InterPro" id="IPR002478">
    <property type="entry name" value="PUA"/>
</dbReference>
<sequence length="430" mass="45133">MSTATTTNPSATTAAAAIAPTPAVAFTGQTLVIKVGTSSICDSETQRPRLSLLSALVETIVDLRAQGHRVVLVTSGAIGVGMRAMHIGTRPKHLARLQALAGVGQSQLMTLYHTLFAPFDVHLAQVLLSRGDVADRTRYLNACNALRELLDMGVVPVVNENDAVSVAEIKFGDNDTLSAVVARMVQAQWLFLMTDVDALYDDNPRTNPNAKAVRVVQDVHALKVNVSSGAGSSVGTGGMLTKLVAAELATAAGCTVTVMLSTQPGMIVDAMREPDTNVTIGTRFLAHKEVLPDKKWWVLHGLKSAGAVVVDAGARAALAHRSSLFAIGVVGVQGTFSAQQAVDVLAVDDAGELRGDKAREAVAKGEVKLVKVAKGIATYSSVELRQIMGHRSDEIAAILGYAESESCVERGSVILVEGEGQGVKRRGSIV</sequence>
<dbReference type="GO" id="GO:0004349">
    <property type="term" value="F:glutamate 5-kinase activity"/>
    <property type="evidence" value="ECO:0007669"/>
    <property type="project" value="InterPro"/>
</dbReference>
<dbReference type="CDD" id="cd04242">
    <property type="entry name" value="AAK_G5K_ProB"/>
    <property type="match status" value="1"/>
</dbReference>
<dbReference type="InterPro" id="IPR001057">
    <property type="entry name" value="Glu/AcGlu_kinase"/>
</dbReference>
<dbReference type="EMBL" id="MCFL01000038">
    <property type="protein sequence ID" value="ORZ33148.1"/>
    <property type="molecule type" value="Genomic_DNA"/>
</dbReference>
<dbReference type="HAMAP" id="MF_00456">
    <property type="entry name" value="ProB"/>
    <property type="match status" value="1"/>
</dbReference>
<evidence type="ECO:0000259" key="8">
    <source>
        <dbReference type="SMART" id="SM00359"/>
    </source>
</evidence>
<keyword evidence="2" id="KW-0028">Amino-acid biosynthesis</keyword>
<dbReference type="STRING" id="765915.A0A1Y2HEY7"/>
<keyword evidence="4" id="KW-0808">Transferase</keyword>
<dbReference type="PROSITE" id="PS00902">
    <property type="entry name" value="GLUTAMATE_5_KINASE"/>
    <property type="match status" value="1"/>
</dbReference>
<dbReference type="GO" id="GO:0005524">
    <property type="term" value="F:ATP binding"/>
    <property type="evidence" value="ECO:0007669"/>
    <property type="project" value="UniProtKB-KW"/>
</dbReference>
<dbReference type="SUPFAM" id="SSF88697">
    <property type="entry name" value="PUA domain-like"/>
    <property type="match status" value="1"/>
</dbReference>
<dbReference type="InterPro" id="IPR041739">
    <property type="entry name" value="G5K_ProB"/>
</dbReference>
<dbReference type="PROSITE" id="PS50890">
    <property type="entry name" value="PUA"/>
    <property type="match status" value="1"/>
</dbReference>
<dbReference type="GO" id="GO:0003723">
    <property type="term" value="F:RNA binding"/>
    <property type="evidence" value="ECO:0007669"/>
    <property type="project" value="InterPro"/>
</dbReference>
<organism evidence="9 10">
    <name type="scientific">Catenaria anguillulae PL171</name>
    <dbReference type="NCBI Taxonomy" id="765915"/>
    <lineage>
        <taxon>Eukaryota</taxon>
        <taxon>Fungi</taxon>
        <taxon>Fungi incertae sedis</taxon>
        <taxon>Blastocladiomycota</taxon>
        <taxon>Blastocladiomycetes</taxon>
        <taxon>Blastocladiales</taxon>
        <taxon>Catenariaceae</taxon>
        <taxon>Catenaria</taxon>
    </lineage>
</organism>
<name>A0A1Y2HEY7_9FUNG</name>
<dbReference type="PANTHER" id="PTHR43654">
    <property type="entry name" value="GLUTAMATE 5-KINASE"/>
    <property type="match status" value="1"/>
</dbReference>
<proteinExistence type="inferred from homology"/>
<dbReference type="InterPro" id="IPR036974">
    <property type="entry name" value="PUA_sf"/>
</dbReference>
<dbReference type="PIRSF" id="PIRSF000729">
    <property type="entry name" value="GK"/>
    <property type="match status" value="1"/>
</dbReference>
<evidence type="ECO:0000256" key="1">
    <source>
        <dbReference type="ARBA" id="ARBA00022490"/>
    </source>
</evidence>
<dbReference type="PRINTS" id="PR00474">
    <property type="entry name" value="GLU5KINASE"/>
</dbReference>
<dbReference type="InterPro" id="IPR005715">
    <property type="entry name" value="Glu_5kinase/COase_Synthase"/>
</dbReference>
<evidence type="ECO:0000256" key="4">
    <source>
        <dbReference type="ARBA" id="ARBA00022679"/>
    </source>
</evidence>
<dbReference type="SMART" id="SM00359">
    <property type="entry name" value="PUA"/>
    <property type="match status" value="1"/>
</dbReference>
<dbReference type="InterPro" id="IPR015947">
    <property type="entry name" value="PUA-like_sf"/>
</dbReference>
<comment type="caution">
    <text evidence="9">The sequence shown here is derived from an EMBL/GenBank/DDBJ whole genome shotgun (WGS) entry which is preliminary data.</text>
</comment>
<accession>A0A1Y2HEY7</accession>
<dbReference type="Pfam" id="PF01472">
    <property type="entry name" value="PUA"/>
    <property type="match status" value="1"/>
</dbReference>
<dbReference type="FunFam" id="3.40.1160.10:FF:000018">
    <property type="entry name" value="Glutamate 5-kinase"/>
    <property type="match status" value="1"/>
</dbReference>
<dbReference type="CDD" id="cd21157">
    <property type="entry name" value="PUA_G5K"/>
    <property type="match status" value="1"/>
</dbReference>
<dbReference type="Pfam" id="PF00696">
    <property type="entry name" value="AA_kinase"/>
    <property type="match status" value="1"/>
</dbReference>
<evidence type="ECO:0000256" key="5">
    <source>
        <dbReference type="ARBA" id="ARBA00022741"/>
    </source>
</evidence>
<keyword evidence="10" id="KW-1185">Reference proteome</keyword>
<dbReference type="GO" id="GO:0005829">
    <property type="term" value="C:cytosol"/>
    <property type="evidence" value="ECO:0007669"/>
    <property type="project" value="TreeGrafter"/>
</dbReference>
<evidence type="ECO:0000256" key="6">
    <source>
        <dbReference type="ARBA" id="ARBA00022777"/>
    </source>
</evidence>
<feature type="domain" description="PUA" evidence="8">
    <location>
        <begin position="306"/>
        <end position="408"/>
    </location>
</feature>
<evidence type="ECO:0000313" key="10">
    <source>
        <dbReference type="Proteomes" id="UP000193411"/>
    </source>
</evidence>
<dbReference type="InterPro" id="IPR019797">
    <property type="entry name" value="Glutamate_5-kinase_CS"/>
</dbReference>
<dbReference type="Gene3D" id="2.30.130.10">
    <property type="entry name" value="PUA domain"/>
    <property type="match status" value="1"/>
</dbReference>
<evidence type="ECO:0000256" key="2">
    <source>
        <dbReference type="ARBA" id="ARBA00022605"/>
    </source>
</evidence>
<dbReference type="AlphaFoldDB" id="A0A1Y2HEY7"/>
<dbReference type="PANTHER" id="PTHR43654:SF3">
    <property type="entry name" value="GLUTAMATE 5-KINASE"/>
    <property type="match status" value="1"/>
</dbReference>
<evidence type="ECO:0000256" key="3">
    <source>
        <dbReference type="ARBA" id="ARBA00022650"/>
    </source>
</evidence>
<gene>
    <name evidence="9" type="ORF">BCR44DRAFT_35945</name>
</gene>
<evidence type="ECO:0000256" key="7">
    <source>
        <dbReference type="ARBA" id="ARBA00022840"/>
    </source>
</evidence>
<keyword evidence="5" id="KW-0547">Nucleotide-binding</keyword>
<dbReference type="GO" id="GO:1901607">
    <property type="term" value="P:alpha-amino acid biosynthetic process"/>
    <property type="evidence" value="ECO:0007669"/>
    <property type="project" value="UniProtKB-ARBA"/>
</dbReference>
<evidence type="ECO:0000313" key="9">
    <source>
        <dbReference type="EMBL" id="ORZ33148.1"/>
    </source>
</evidence>
<keyword evidence="1" id="KW-0963">Cytoplasm</keyword>
<reference evidence="9 10" key="1">
    <citation type="submission" date="2016-07" db="EMBL/GenBank/DDBJ databases">
        <title>Pervasive Adenine N6-methylation of Active Genes in Fungi.</title>
        <authorList>
            <consortium name="DOE Joint Genome Institute"/>
            <person name="Mondo S.J."/>
            <person name="Dannebaum R.O."/>
            <person name="Kuo R.C."/>
            <person name="Labutti K."/>
            <person name="Haridas S."/>
            <person name="Kuo A."/>
            <person name="Salamov A."/>
            <person name="Ahrendt S.R."/>
            <person name="Lipzen A."/>
            <person name="Sullivan W."/>
            <person name="Andreopoulos W.B."/>
            <person name="Clum A."/>
            <person name="Lindquist E."/>
            <person name="Daum C."/>
            <person name="Ramamoorthy G.K."/>
            <person name="Gryganskyi A."/>
            <person name="Culley D."/>
            <person name="Magnuson J.K."/>
            <person name="James T.Y."/>
            <person name="O'Malley M.A."/>
            <person name="Stajich J.E."/>
            <person name="Spatafora J.W."/>
            <person name="Visel A."/>
            <person name="Grigoriev I.V."/>
        </authorList>
    </citation>
    <scope>NUCLEOTIDE SEQUENCE [LARGE SCALE GENOMIC DNA]</scope>
    <source>
        <strain evidence="9 10">PL171</strain>
    </source>
</reference>
<dbReference type="OrthoDB" id="409889at2759"/>
<protein>
    <submittedName>
        <fullName evidence="9">Aspartate/glutamate/uridylate kinase</fullName>
    </submittedName>
</protein>
<keyword evidence="6 9" id="KW-0418">Kinase</keyword>
<keyword evidence="7" id="KW-0067">ATP-binding</keyword>
<dbReference type="Proteomes" id="UP000193411">
    <property type="component" value="Unassembled WGS sequence"/>
</dbReference>
<dbReference type="InterPro" id="IPR036393">
    <property type="entry name" value="AceGlu_kinase-like_sf"/>
</dbReference>
<dbReference type="InterPro" id="IPR001048">
    <property type="entry name" value="Asp/Glu/Uridylate_kinase"/>
</dbReference>
<dbReference type="Gene3D" id="3.40.1160.10">
    <property type="entry name" value="Acetylglutamate kinase-like"/>
    <property type="match status" value="1"/>
</dbReference>